<reference evidence="1 2" key="1">
    <citation type="journal article" date="2024" name="G3 (Bethesda)">
        <title>Genome assembly of Hibiscus sabdariffa L. provides insights into metabolisms of medicinal natural products.</title>
        <authorList>
            <person name="Kim T."/>
        </authorList>
    </citation>
    <scope>NUCLEOTIDE SEQUENCE [LARGE SCALE GENOMIC DNA]</scope>
    <source>
        <strain evidence="1">TK-2024</strain>
        <tissue evidence="1">Old leaves</tissue>
    </source>
</reference>
<dbReference type="PANTHER" id="PTHR47723">
    <property type="entry name" value="OS05G0353850 PROTEIN"/>
    <property type="match status" value="1"/>
</dbReference>
<dbReference type="Proteomes" id="UP001472677">
    <property type="component" value="Unassembled WGS sequence"/>
</dbReference>
<dbReference type="EMBL" id="JBBPBM010000013">
    <property type="protein sequence ID" value="KAK8561815.1"/>
    <property type="molecule type" value="Genomic_DNA"/>
</dbReference>
<name>A0ABR2EIX5_9ROSI</name>
<evidence type="ECO:0000313" key="2">
    <source>
        <dbReference type="Proteomes" id="UP001472677"/>
    </source>
</evidence>
<sequence length="139" mass="15091">MTMLRGIALGNSSAVGGQRPRQHVSRSTPAQGWFKLNSDDTRRLLDGWAKCGGTICDSNGNLIVGFPKGLGVCSAVAAELCGVYTRLGVHGQSASSIVLHIVELCDQDWDISFQHVHREGNKVTDQMTRIVDVEDLEVR</sequence>
<dbReference type="InterPro" id="IPR044730">
    <property type="entry name" value="RNase_H-like_dom_plant"/>
</dbReference>
<keyword evidence="2" id="KW-1185">Reference proteome</keyword>
<proteinExistence type="predicted"/>
<dbReference type="CDD" id="cd06222">
    <property type="entry name" value="RNase_H_like"/>
    <property type="match status" value="1"/>
</dbReference>
<comment type="caution">
    <text evidence="1">The sequence shown here is derived from an EMBL/GenBank/DDBJ whole genome shotgun (WGS) entry which is preliminary data.</text>
</comment>
<gene>
    <name evidence="1" type="ORF">V6N12_048874</name>
</gene>
<accession>A0ABR2EIX5</accession>
<dbReference type="InterPro" id="IPR053151">
    <property type="entry name" value="RNase_H-like"/>
</dbReference>
<evidence type="ECO:0008006" key="3">
    <source>
        <dbReference type="Google" id="ProtNLM"/>
    </source>
</evidence>
<evidence type="ECO:0000313" key="1">
    <source>
        <dbReference type="EMBL" id="KAK8561815.1"/>
    </source>
</evidence>
<protein>
    <recommendedName>
        <fullName evidence="3">RNase H type-1 domain-containing protein</fullName>
    </recommendedName>
</protein>
<dbReference type="PANTHER" id="PTHR47723:SF13">
    <property type="entry name" value="PUTATIVE-RELATED"/>
    <property type="match status" value="1"/>
</dbReference>
<organism evidence="1 2">
    <name type="scientific">Hibiscus sabdariffa</name>
    <name type="common">roselle</name>
    <dbReference type="NCBI Taxonomy" id="183260"/>
    <lineage>
        <taxon>Eukaryota</taxon>
        <taxon>Viridiplantae</taxon>
        <taxon>Streptophyta</taxon>
        <taxon>Embryophyta</taxon>
        <taxon>Tracheophyta</taxon>
        <taxon>Spermatophyta</taxon>
        <taxon>Magnoliopsida</taxon>
        <taxon>eudicotyledons</taxon>
        <taxon>Gunneridae</taxon>
        <taxon>Pentapetalae</taxon>
        <taxon>rosids</taxon>
        <taxon>malvids</taxon>
        <taxon>Malvales</taxon>
        <taxon>Malvaceae</taxon>
        <taxon>Malvoideae</taxon>
        <taxon>Hibiscus</taxon>
    </lineage>
</organism>